<evidence type="ECO:0000256" key="1">
    <source>
        <dbReference type="SAM" id="MobiDB-lite"/>
    </source>
</evidence>
<dbReference type="Proteomes" id="UP001221757">
    <property type="component" value="Unassembled WGS sequence"/>
</dbReference>
<feature type="signal peptide" evidence="2">
    <location>
        <begin position="1"/>
        <end position="17"/>
    </location>
</feature>
<gene>
    <name evidence="3" type="ORF">B0H17DRAFT_1099373</name>
</gene>
<feature type="region of interest" description="Disordered" evidence="1">
    <location>
        <begin position="50"/>
        <end position="77"/>
    </location>
</feature>
<dbReference type="EMBL" id="JARKIE010000316">
    <property type="protein sequence ID" value="KAJ7654860.1"/>
    <property type="molecule type" value="Genomic_DNA"/>
</dbReference>
<protein>
    <recommendedName>
        <fullName evidence="5">Secreted protein</fullName>
    </recommendedName>
</protein>
<keyword evidence="4" id="KW-1185">Reference proteome</keyword>
<comment type="caution">
    <text evidence="3">The sequence shown here is derived from an EMBL/GenBank/DDBJ whole genome shotgun (WGS) entry which is preliminary data.</text>
</comment>
<evidence type="ECO:0000256" key="2">
    <source>
        <dbReference type="SAM" id="SignalP"/>
    </source>
</evidence>
<evidence type="ECO:0000313" key="3">
    <source>
        <dbReference type="EMBL" id="KAJ7654860.1"/>
    </source>
</evidence>
<sequence>MSAHNLWGLALMTRVRCVGVNSSVAWACGLRRVKENKDNLFLLPRPTARKLSRVSTQKVPPSKRPLGAQPHLAVSAK</sequence>
<evidence type="ECO:0008006" key="5">
    <source>
        <dbReference type="Google" id="ProtNLM"/>
    </source>
</evidence>
<evidence type="ECO:0000313" key="4">
    <source>
        <dbReference type="Proteomes" id="UP001221757"/>
    </source>
</evidence>
<name>A0AAD7CNQ2_MYCRO</name>
<accession>A0AAD7CNQ2</accession>
<feature type="chain" id="PRO_5042011344" description="Secreted protein" evidence="2">
    <location>
        <begin position="18"/>
        <end position="77"/>
    </location>
</feature>
<organism evidence="3 4">
    <name type="scientific">Mycena rosella</name>
    <name type="common">Pink bonnet</name>
    <name type="synonym">Agaricus rosellus</name>
    <dbReference type="NCBI Taxonomy" id="1033263"/>
    <lineage>
        <taxon>Eukaryota</taxon>
        <taxon>Fungi</taxon>
        <taxon>Dikarya</taxon>
        <taxon>Basidiomycota</taxon>
        <taxon>Agaricomycotina</taxon>
        <taxon>Agaricomycetes</taxon>
        <taxon>Agaricomycetidae</taxon>
        <taxon>Agaricales</taxon>
        <taxon>Marasmiineae</taxon>
        <taxon>Mycenaceae</taxon>
        <taxon>Mycena</taxon>
    </lineage>
</organism>
<reference evidence="3" key="1">
    <citation type="submission" date="2023-03" db="EMBL/GenBank/DDBJ databases">
        <title>Massive genome expansion in bonnet fungi (Mycena s.s.) driven by repeated elements and novel gene families across ecological guilds.</title>
        <authorList>
            <consortium name="Lawrence Berkeley National Laboratory"/>
            <person name="Harder C.B."/>
            <person name="Miyauchi S."/>
            <person name="Viragh M."/>
            <person name="Kuo A."/>
            <person name="Thoen E."/>
            <person name="Andreopoulos B."/>
            <person name="Lu D."/>
            <person name="Skrede I."/>
            <person name="Drula E."/>
            <person name="Henrissat B."/>
            <person name="Morin E."/>
            <person name="Kohler A."/>
            <person name="Barry K."/>
            <person name="LaButti K."/>
            <person name="Morin E."/>
            <person name="Salamov A."/>
            <person name="Lipzen A."/>
            <person name="Mereny Z."/>
            <person name="Hegedus B."/>
            <person name="Baldrian P."/>
            <person name="Stursova M."/>
            <person name="Weitz H."/>
            <person name="Taylor A."/>
            <person name="Grigoriev I.V."/>
            <person name="Nagy L.G."/>
            <person name="Martin F."/>
            <person name="Kauserud H."/>
        </authorList>
    </citation>
    <scope>NUCLEOTIDE SEQUENCE</scope>
    <source>
        <strain evidence="3">CBHHK067</strain>
    </source>
</reference>
<dbReference type="AlphaFoldDB" id="A0AAD7CNQ2"/>
<keyword evidence="2" id="KW-0732">Signal</keyword>
<proteinExistence type="predicted"/>